<sequence length="230" mass="25513">MLLAIAAVAGCATAPQARLSPATEPAQAGLVDIRSLVPDIELDIRYAGSNNFVGARVDGYEAPKCRLLDPAAQALAQAERSLREQGMRLRVFDCYRPARAVRHFVAWAHDLDDQTTKSRHYPDLDKRELLNGYISPRSGHSRGATVDLTLLQCDTAGAACHALDMGTDFDFFDVRANTDSPLATPEQRANRDRLRQAMQQAGFRNYPMEWWHFTLAPEPSPGVYFDVPVK</sequence>
<dbReference type="CDD" id="cd14817">
    <property type="entry name" value="D-Ala-D-Ala_dipeptidase_VanX"/>
    <property type="match status" value="1"/>
</dbReference>
<feature type="binding site" evidence="9">
    <location>
        <position position="140"/>
    </location>
    <ligand>
        <name>Zn(2+)</name>
        <dbReference type="ChEBI" id="CHEBI:29105"/>
        <note>catalytic</note>
    </ligand>
</feature>
<feature type="site" description="Transition state stabilizer" evidence="9">
    <location>
        <position position="96"/>
    </location>
</feature>
<dbReference type="InterPro" id="IPR000755">
    <property type="entry name" value="A_A_dipeptidase"/>
</dbReference>
<keyword evidence="12" id="KW-1185">Reference proteome</keyword>
<evidence type="ECO:0000256" key="4">
    <source>
        <dbReference type="ARBA" id="ARBA00022801"/>
    </source>
</evidence>
<comment type="catalytic activity">
    <reaction evidence="1 9 10">
        <text>D-alanyl-D-alanine + H2O = 2 D-alanine</text>
        <dbReference type="Rhea" id="RHEA:20661"/>
        <dbReference type="ChEBI" id="CHEBI:15377"/>
        <dbReference type="ChEBI" id="CHEBI:57416"/>
        <dbReference type="ChEBI" id="CHEBI:57822"/>
        <dbReference type="EC" id="3.4.13.22"/>
    </reaction>
</comment>
<evidence type="ECO:0000256" key="2">
    <source>
        <dbReference type="ARBA" id="ARBA00022670"/>
    </source>
</evidence>
<evidence type="ECO:0000313" key="12">
    <source>
        <dbReference type="Proteomes" id="UP001501083"/>
    </source>
</evidence>
<evidence type="ECO:0000256" key="9">
    <source>
        <dbReference type="HAMAP-Rule" id="MF_01924"/>
    </source>
</evidence>
<keyword evidence="6 9" id="KW-0224">Dipeptidase</keyword>
<protein>
    <recommendedName>
        <fullName evidence="9 10">D-alanyl-D-alanine dipeptidase</fullName>
        <shortName evidence="9 10">D-Ala-D-Ala dipeptidase</shortName>
        <ecNumber evidence="9 10">3.4.13.22</ecNumber>
    </recommendedName>
</protein>
<comment type="similarity">
    <text evidence="9 10">Belongs to the peptidase M15D family.</text>
</comment>
<keyword evidence="2 9" id="KW-0645">Protease</keyword>
<dbReference type="HAMAP" id="MF_01924">
    <property type="entry name" value="A_A_dipeptidase"/>
    <property type="match status" value="1"/>
</dbReference>
<accession>A0ABP9LRP0</accession>
<keyword evidence="8 10" id="KW-0961">Cell wall biogenesis/degradation</keyword>
<dbReference type="InterPro" id="IPR009045">
    <property type="entry name" value="Zn_M74/Hedgehog-like"/>
</dbReference>
<reference evidence="12" key="1">
    <citation type="journal article" date="2019" name="Int. J. Syst. Evol. Microbiol.">
        <title>The Global Catalogue of Microorganisms (GCM) 10K type strain sequencing project: providing services to taxonomists for standard genome sequencing and annotation.</title>
        <authorList>
            <consortium name="The Broad Institute Genomics Platform"/>
            <consortium name="The Broad Institute Genome Sequencing Center for Infectious Disease"/>
            <person name="Wu L."/>
            <person name="Ma J."/>
        </authorList>
    </citation>
    <scope>NUCLEOTIDE SEQUENCE [LARGE SCALE GENOMIC DNA]</scope>
    <source>
        <strain evidence="12">JCM 19212</strain>
    </source>
</reference>
<evidence type="ECO:0000256" key="10">
    <source>
        <dbReference type="PIRNR" id="PIRNR026671"/>
    </source>
</evidence>
<dbReference type="Pfam" id="PF01427">
    <property type="entry name" value="Peptidase_M15"/>
    <property type="match status" value="1"/>
</dbReference>
<dbReference type="EC" id="3.4.13.22" evidence="9 10"/>
<keyword evidence="3 9" id="KW-0479">Metal-binding</keyword>
<evidence type="ECO:0000256" key="1">
    <source>
        <dbReference type="ARBA" id="ARBA00001362"/>
    </source>
</evidence>
<name>A0ABP9LRP0_9GAMM</name>
<keyword evidence="7 9" id="KW-0482">Metalloprotease</keyword>
<feature type="binding site" evidence="9">
    <location>
        <position position="212"/>
    </location>
    <ligand>
        <name>Zn(2+)</name>
        <dbReference type="ChEBI" id="CHEBI:29105"/>
        <note>catalytic</note>
    </ligand>
</feature>
<feature type="binding site" evidence="9">
    <location>
        <position position="147"/>
    </location>
    <ligand>
        <name>Zn(2+)</name>
        <dbReference type="ChEBI" id="CHEBI:29105"/>
        <note>catalytic</note>
    </ligand>
</feature>
<comment type="function">
    <text evidence="9 10">Catalyzes hydrolysis of the D-alanyl-D-alanine dipeptide.</text>
</comment>
<feature type="active site" description="Proton donor/acceptor" evidence="9">
    <location>
        <position position="209"/>
    </location>
</feature>
<keyword evidence="5 9" id="KW-0862">Zinc</keyword>
<keyword evidence="4 9" id="KW-0378">Hydrolase</keyword>
<gene>
    <name evidence="9" type="primary">ddpX</name>
    <name evidence="11" type="ORF">GCM10025759_31530</name>
</gene>
<evidence type="ECO:0000256" key="7">
    <source>
        <dbReference type="ARBA" id="ARBA00023049"/>
    </source>
</evidence>
<evidence type="ECO:0000256" key="6">
    <source>
        <dbReference type="ARBA" id="ARBA00022997"/>
    </source>
</evidence>
<evidence type="ECO:0000256" key="3">
    <source>
        <dbReference type="ARBA" id="ARBA00022723"/>
    </source>
</evidence>
<dbReference type="PANTHER" id="PTHR43126">
    <property type="entry name" value="D-ALANYL-D-ALANINE DIPEPTIDASE"/>
    <property type="match status" value="1"/>
</dbReference>
<dbReference type="SUPFAM" id="SSF55166">
    <property type="entry name" value="Hedgehog/DD-peptidase"/>
    <property type="match status" value="1"/>
</dbReference>
<organism evidence="11 12">
    <name type="scientific">Lysobacter panacisoli</name>
    <dbReference type="NCBI Taxonomy" id="1255263"/>
    <lineage>
        <taxon>Bacteria</taxon>
        <taxon>Pseudomonadati</taxon>
        <taxon>Pseudomonadota</taxon>
        <taxon>Gammaproteobacteria</taxon>
        <taxon>Lysobacterales</taxon>
        <taxon>Lysobacteraceae</taxon>
        <taxon>Lysobacter</taxon>
    </lineage>
</organism>
<dbReference type="PANTHER" id="PTHR43126:SF1">
    <property type="entry name" value="D-ALANYL-D-ALANINE DIPEPTIDASE"/>
    <property type="match status" value="1"/>
</dbReference>
<comment type="caution">
    <text evidence="11">The sequence shown here is derived from an EMBL/GenBank/DDBJ whole genome shotgun (WGS) entry which is preliminary data.</text>
</comment>
<dbReference type="EMBL" id="BAABKY010000005">
    <property type="protein sequence ID" value="GAA5081341.1"/>
    <property type="molecule type" value="Genomic_DNA"/>
</dbReference>
<proteinExistence type="inferred from homology"/>
<comment type="cofactor">
    <cofactor evidence="9">
        <name>Zn(2+)</name>
        <dbReference type="ChEBI" id="CHEBI:29105"/>
    </cofactor>
    <text evidence="9">Binds 1 zinc ion per subunit.</text>
</comment>
<dbReference type="Gene3D" id="3.30.1380.10">
    <property type="match status" value="1"/>
</dbReference>
<dbReference type="Proteomes" id="UP001501083">
    <property type="component" value="Unassembled WGS sequence"/>
</dbReference>
<dbReference type="PIRSF" id="PIRSF026671">
    <property type="entry name" value="AA_dipeptidase"/>
    <property type="match status" value="1"/>
</dbReference>
<evidence type="ECO:0000256" key="5">
    <source>
        <dbReference type="ARBA" id="ARBA00022833"/>
    </source>
</evidence>
<evidence type="ECO:0000256" key="8">
    <source>
        <dbReference type="ARBA" id="ARBA00023316"/>
    </source>
</evidence>
<evidence type="ECO:0000313" key="11">
    <source>
        <dbReference type="EMBL" id="GAA5081341.1"/>
    </source>
</evidence>